<feature type="region of interest" description="Disordered" evidence="2">
    <location>
        <begin position="872"/>
        <end position="909"/>
    </location>
</feature>
<evidence type="ECO:0000256" key="1">
    <source>
        <dbReference type="ARBA" id="ARBA00007797"/>
    </source>
</evidence>
<dbReference type="AlphaFoldDB" id="A0AAD4LK15"/>
<dbReference type="Proteomes" id="UP001201163">
    <property type="component" value="Unassembled WGS sequence"/>
</dbReference>
<keyword evidence="5" id="KW-1185">Reference proteome</keyword>
<feature type="region of interest" description="Disordered" evidence="2">
    <location>
        <begin position="772"/>
        <end position="843"/>
    </location>
</feature>
<evidence type="ECO:0000256" key="2">
    <source>
        <dbReference type="SAM" id="MobiDB-lite"/>
    </source>
</evidence>
<evidence type="ECO:0000259" key="3">
    <source>
        <dbReference type="Pfam" id="PF03914"/>
    </source>
</evidence>
<evidence type="ECO:0000313" key="5">
    <source>
        <dbReference type="Proteomes" id="UP001201163"/>
    </source>
</evidence>
<dbReference type="PANTHER" id="PTHR12048">
    <property type="entry name" value="CCAAT-BINDING FACTOR-RELATED"/>
    <property type="match status" value="1"/>
</dbReference>
<feature type="domain" description="CCAAT-binding factor" evidence="3">
    <location>
        <begin position="465"/>
        <end position="624"/>
    </location>
</feature>
<dbReference type="Pfam" id="PF03914">
    <property type="entry name" value="CBF"/>
    <property type="match status" value="1"/>
</dbReference>
<feature type="region of interest" description="Disordered" evidence="2">
    <location>
        <begin position="722"/>
        <end position="759"/>
    </location>
</feature>
<feature type="compositionally biased region" description="Basic and acidic residues" evidence="2">
    <location>
        <begin position="370"/>
        <end position="393"/>
    </location>
</feature>
<reference evidence="4" key="1">
    <citation type="submission" date="2022-01" db="EMBL/GenBank/DDBJ databases">
        <title>Comparative genomics reveals a dynamic genome evolution in the ectomycorrhizal milk-cap (Lactarius) mushrooms.</title>
        <authorList>
            <consortium name="DOE Joint Genome Institute"/>
            <person name="Lebreton A."/>
            <person name="Tang N."/>
            <person name="Kuo A."/>
            <person name="LaButti K."/>
            <person name="Drula E."/>
            <person name="Barry K."/>
            <person name="Clum A."/>
            <person name="Lipzen A."/>
            <person name="Mousain D."/>
            <person name="Ng V."/>
            <person name="Wang R."/>
            <person name="Wang X."/>
            <person name="Dai Y."/>
            <person name="Henrissat B."/>
            <person name="Grigoriev I.V."/>
            <person name="Guerin-Laguette A."/>
            <person name="Yu F."/>
            <person name="Martin F.M."/>
        </authorList>
    </citation>
    <scope>NUCLEOTIDE SEQUENCE</scope>
    <source>
        <strain evidence="4">QP</strain>
    </source>
</reference>
<organism evidence="4 5">
    <name type="scientific">Lactarius akahatsu</name>
    <dbReference type="NCBI Taxonomy" id="416441"/>
    <lineage>
        <taxon>Eukaryota</taxon>
        <taxon>Fungi</taxon>
        <taxon>Dikarya</taxon>
        <taxon>Basidiomycota</taxon>
        <taxon>Agaricomycotina</taxon>
        <taxon>Agaricomycetes</taxon>
        <taxon>Russulales</taxon>
        <taxon>Russulaceae</taxon>
        <taxon>Lactarius</taxon>
    </lineage>
</organism>
<comment type="similarity">
    <text evidence="1">Belongs to the CBF/MAK21 family.</text>
</comment>
<accession>A0AAD4LK15</accession>
<feature type="compositionally biased region" description="Acidic residues" evidence="2">
    <location>
        <begin position="776"/>
        <end position="787"/>
    </location>
</feature>
<dbReference type="InterPro" id="IPR016024">
    <property type="entry name" value="ARM-type_fold"/>
</dbReference>
<feature type="compositionally biased region" description="Basic and acidic residues" evidence="2">
    <location>
        <begin position="819"/>
        <end position="832"/>
    </location>
</feature>
<gene>
    <name evidence="4" type="ORF">EDB92DRAFT_1816847</name>
</gene>
<protein>
    <submittedName>
        <fullName evidence="4">CBF-domain-containing protein</fullName>
    </submittedName>
</protein>
<feature type="compositionally biased region" description="Acidic residues" evidence="2">
    <location>
        <begin position="833"/>
        <end position="843"/>
    </location>
</feature>
<comment type="caution">
    <text evidence="4">The sequence shown here is derived from an EMBL/GenBank/DDBJ whole genome shotgun (WGS) entry which is preliminary data.</text>
</comment>
<dbReference type="InterPro" id="IPR005612">
    <property type="entry name" value="CCAAT-binding_factor"/>
</dbReference>
<name>A0AAD4LK15_9AGAM</name>
<dbReference type="GO" id="GO:0005634">
    <property type="term" value="C:nucleus"/>
    <property type="evidence" value="ECO:0007669"/>
    <property type="project" value="TreeGrafter"/>
</dbReference>
<dbReference type="InterPro" id="IPR040155">
    <property type="entry name" value="CEBPZ/Mak21-like"/>
</dbReference>
<dbReference type="SUPFAM" id="SSF48371">
    <property type="entry name" value="ARM repeat"/>
    <property type="match status" value="1"/>
</dbReference>
<dbReference type="EMBL" id="JAKELL010000031">
    <property type="protein sequence ID" value="KAH8990280.1"/>
    <property type="molecule type" value="Genomic_DNA"/>
</dbReference>
<sequence length="929" mass="102274">MSPTVSKKSTASSSKTKIKLLVPPTPDWYNFLPRLRPTSEHVLSQSTSHIATLLDNASSLHASELANFSTLPNASSGSSSDQSFLRNVLTGGTLSDRLSALTLMAQGAPLHNIRALEALKNLAEKGRGGVSVSRDGEKGRGKAAGREERLKAARAIMDWWIGGGAPNRKLKYFRDQPLLHPDVTDQHLVIWYFEDWLKKFFFSYLQILETFTSDPLPYVRTQSLTLIATLLRSNPEQEQNLLRLLVNKLGDPESAISARTSYHLLQILQEHPAMKAVIIRETTALIMRPTPPPLPPTDSCAKPTTHIRFKEDPKPTPKQEKNVWRAHARYYAAVTFNQIILSTSDADRAAARMLIDVYFKLFREIVGERDPEHIDDPTPAAEELKDKRKEKDKRPKPKKKGTGKEVRGAAGFCEMQDSNARLLGAILTGVNRAVPYARFGGTDLEFDAHMSTLFLLAHTSTFNISLQALTLIQQIATSFPSNSPVVSRYYRALYATLLDSRLHTTRNQALFLNLLFKSLKGDPEQARVMAFVKRFCQVLASGFGGSEFVAGGLWLLGELTRERQLFSASPSLPTLIDKAPAPVLEGEGYDPHKREPLYAHAQSSALWELTPLVHHAHPTVALLARQLLSNEPLTSSPDLTLYTLAHFLDRFVYKNPKKAAARGASAMQPSTAGAAGGVRRVRADVQETPLNVEGWWRRGEGGVPADQVFFQRYFAQKHAKEHARAAKVDKRKSKRDDSDAESDGDDGRASVDEGSDPEEGEIWKAMKASLPLTAGDNEDDDDDDDLTGEAGGLTSPSISDVEDGLLGSGPDEDASTASEGKHDDNVDSGHVDNDDEDDEPSLLEDSDDLMDLAAASVDVDLIEYDVADSDAEEWTGLGGGADVIDNKRKRSRGGNDGAPARRKKHRSLPTFASYEDYARMIEDGPEENL</sequence>
<proteinExistence type="inferred from homology"/>
<evidence type="ECO:0000313" key="4">
    <source>
        <dbReference type="EMBL" id="KAH8990280.1"/>
    </source>
</evidence>
<feature type="region of interest" description="Disordered" evidence="2">
    <location>
        <begin position="370"/>
        <end position="406"/>
    </location>
</feature>
<dbReference type="PANTHER" id="PTHR12048:SF0">
    <property type="entry name" value="CCAAT_ENHANCER-BINDING PROTEIN ZETA"/>
    <property type="match status" value="1"/>
</dbReference>